<dbReference type="GO" id="GO:0006171">
    <property type="term" value="P:cAMP biosynthetic process"/>
    <property type="evidence" value="ECO:0007669"/>
    <property type="project" value="TreeGrafter"/>
</dbReference>
<evidence type="ECO:0000313" key="5">
    <source>
        <dbReference type="Proteomes" id="UP000013525"/>
    </source>
</evidence>
<dbReference type="PANTHER" id="PTHR43081">
    <property type="entry name" value="ADENYLATE CYCLASE, TERMINAL-DIFFERENTIATION SPECIFIC-RELATED"/>
    <property type="match status" value="1"/>
</dbReference>
<reference evidence="4 5" key="1">
    <citation type="journal article" date="2013" name="Genome Announc.">
        <title>Draft Genome Sequence of Rhodococcus rhodnii Strain LMG5362, a Symbiont of Rhodnius prolixus (Hemiptera, Reduviidae, Triatominae), the Principle Vector of Trypanosoma cruzi.</title>
        <authorList>
            <person name="Pachebat J.A."/>
            <person name="van Keulen G."/>
            <person name="Whitten M.M."/>
            <person name="Girdwood S."/>
            <person name="Del Sol R."/>
            <person name="Dyson P.J."/>
            <person name="Facey P.D."/>
        </authorList>
    </citation>
    <scope>NUCLEOTIDE SEQUENCE [LARGE SCALE GENOMIC DNA]</scope>
    <source>
        <strain evidence="4 5">LMG 5362</strain>
    </source>
</reference>
<dbReference type="PROSITE" id="PS50125">
    <property type="entry name" value="GUANYLATE_CYCLASE_2"/>
    <property type="match status" value="1"/>
</dbReference>
<comment type="similarity">
    <text evidence="1">Belongs to the adenylyl cyclase class-3 family.</text>
</comment>
<feature type="domain" description="Guanylate cyclase" evidence="3">
    <location>
        <begin position="116"/>
        <end position="228"/>
    </location>
</feature>
<dbReference type="PATRIC" id="fig|1273125.3.peg.628"/>
<dbReference type="AlphaFoldDB" id="R7WRM0"/>
<dbReference type="Pfam" id="PF00211">
    <property type="entry name" value="Guanylate_cyc"/>
    <property type="match status" value="1"/>
</dbReference>
<dbReference type="GO" id="GO:0035556">
    <property type="term" value="P:intracellular signal transduction"/>
    <property type="evidence" value="ECO:0007669"/>
    <property type="project" value="InterPro"/>
</dbReference>
<proteinExistence type="inferred from homology"/>
<comment type="caution">
    <text evidence="4">The sequence shown here is derived from an EMBL/GenBank/DDBJ whole genome shotgun (WGS) entry which is preliminary data.</text>
</comment>
<evidence type="ECO:0000256" key="1">
    <source>
        <dbReference type="ARBA" id="ARBA00005381"/>
    </source>
</evidence>
<dbReference type="EMBL" id="APMY01000020">
    <property type="protein sequence ID" value="EOM77977.1"/>
    <property type="molecule type" value="Genomic_DNA"/>
</dbReference>
<gene>
    <name evidence="4" type="ORF">Rrhod_0651</name>
</gene>
<dbReference type="Proteomes" id="UP000013525">
    <property type="component" value="Unassembled WGS sequence"/>
</dbReference>
<name>R7WRM0_9NOCA</name>
<organism evidence="4 5">
    <name type="scientific">Rhodococcus rhodnii LMG 5362</name>
    <dbReference type="NCBI Taxonomy" id="1273125"/>
    <lineage>
        <taxon>Bacteria</taxon>
        <taxon>Bacillati</taxon>
        <taxon>Actinomycetota</taxon>
        <taxon>Actinomycetes</taxon>
        <taxon>Mycobacteriales</taxon>
        <taxon>Nocardiaceae</taxon>
        <taxon>Rhodococcus</taxon>
    </lineage>
</organism>
<sequence>MAESEAIEPEHAPEDEREEPPTSVPSRVLARLGDLDRNPRFVGGVRRMRRALPGDPGFGDPLSTAGPGSARAVARIADRLTSDRAGVSKEASLGALQVWQAALERIGRGRGTAEVTIVFTDLVAFSTWSLDAGDASTLQLLRDVARAVEPPMQQRGGQIVKRMGDGLMAAFVSPDRAVDAVFDARDRLSRIECDGYRPHMRVGMHTGLPRRVGDDWLGVDVTIAARMMGLAGSGDVVASSATLDGLDADTLANLSVRARPWRRGLFASVPRGVPSDLGIWRLTRS</sequence>
<dbReference type="InterPro" id="IPR029787">
    <property type="entry name" value="Nucleotide_cyclase"/>
</dbReference>
<dbReference type="SMART" id="SM00044">
    <property type="entry name" value="CYCc"/>
    <property type="match status" value="1"/>
</dbReference>
<feature type="region of interest" description="Disordered" evidence="2">
    <location>
        <begin position="1"/>
        <end position="26"/>
    </location>
</feature>
<dbReference type="CDD" id="cd07302">
    <property type="entry name" value="CHD"/>
    <property type="match status" value="1"/>
</dbReference>
<protein>
    <submittedName>
        <fullName evidence="4">Adenylate cyclase</fullName>
    </submittedName>
</protein>
<evidence type="ECO:0000256" key="2">
    <source>
        <dbReference type="SAM" id="MobiDB-lite"/>
    </source>
</evidence>
<dbReference type="Gene3D" id="3.30.70.1230">
    <property type="entry name" value="Nucleotide cyclase"/>
    <property type="match status" value="1"/>
</dbReference>
<dbReference type="SUPFAM" id="SSF55073">
    <property type="entry name" value="Nucleotide cyclase"/>
    <property type="match status" value="1"/>
</dbReference>
<evidence type="ECO:0000259" key="3">
    <source>
        <dbReference type="PROSITE" id="PS50125"/>
    </source>
</evidence>
<evidence type="ECO:0000313" key="4">
    <source>
        <dbReference type="EMBL" id="EOM77977.1"/>
    </source>
</evidence>
<dbReference type="eggNOG" id="COG2114">
    <property type="taxonomic scope" value="Bacteria"/>
</dbReference>
<keyword evidence="5" id="KW-1185">Reference proteome</keyword>
<dbReference type="InterPro" id="IPR050697">
    <property type="entry name" value="Adenylyl/Guanylyl_Cyclase_3/4"/>
</dbReference>
<accession>R7WRM0</accession>
<dbReference type="InterPro" id="IPR001054">
    <property type="entry name" value="A/G_cyclase"/>
</dbReference>
<dbReference type="GO" id="GO:0004016">
    <property type="term" value="F:adenylate cyclase activity"/>
    <property type="evidence" value="ECO:0007669"/>
    <property type="project" value="UniProtKB-ARBA"/>
</dbReference>
<dbReference type="PANTHER" id="PTHR43081:SF19">
    <property type="entry name" value="PH-SENSITIVE ADENYLATE CYCLASE RV1264"/>
    <property type="match status" value="1"/>
</dbReference>